<dbReference type="GO" id="GO:0032791">
    <property type="term" value="F:lead ion binding"/>
    <property type="evidence" value="ECO:0007669"/>
    <property type="project" value="TreeGrafter"/>
</dbReference>
<dbReference type="GO" id="GO:0097063">
    <property type="term" value="F:cadmium ion sensor activity"/>
    <property type="evidence" value="ECO:0007669"/>
    <property type="project" value="TreeGrafter"/>
</dbReference>
<dbReference type="Pfam" id="PF12840">
    <property type="entry name" value="HTH_20"/>
    <property type="match status" value="1"/>
</dbReference>
<dbReference type="InterPro" id="IPR011991">
    <property type="entry name" value="ArsR-like_HTH"/>
</dbReference>
<proteinExistence type="predicted"/>
<feature type="domain" description="HTH arsR-type" evidence="1">
    <location>
        <begin position="6"/>
        <end position="101"/>
    </location>
</feature>
<dbReference type="SMART" id="SM00418">
    <property type="entry name" value="HTH_ARSR"/>
    <property type="match status" value="1"/>
</dbReference>
<dbReference type="GO" id="GO:0046686">
    <property type="term" value="P:response to cadmium ion"/>
    <property type="evidence" value="ECO:0007669"/>
    <property type="project" value="TreeGrafter"/>
</dbReference>
<dbReference type="PROSITE" id="PS50987">
    <property type="entry name" value="HTH_ARSR_2"/>
    <property type="match status" value="1"/>
</dbReference>
<reference evidence="3" key="1">
    <citation type="submission" date="2016-06" db="EMBL/GenBank/DDBJ databases">
        <authorList>
            <person name="Varghese N."/>
            <person name="Submissions Spin"/>
        </authorList>
    </citation>
    <scope>NUCLEOTIDE SEQUENCE [LARGE SCALE GENOMIC DNA]</scope>
    <source>
        <strain evidence="3">DSM 45431</strain>
    </source>
</reference>
<accession>A0A1C6SVI6</accession>
<dbReference type="PANTHER" id="PTHR39168:SF1">
    <property type="entry name" value="TRANSCRIPTIONAL REGULATORY PROTEIN"/>
    <property type="match status" value="1"/>
</dbReference>
<dbReference type="PANTHER" id="PTHR39168">
    <property type="entry name" value="TRANSCRIPTIONAL REGULATOR-RELATED"/>
    <property type="match status" value="1"/>
</dbReference>
<gene>
    <name evidence="2" type="ORF">GA0070624_4703</name>
</gene>
<dbReference type="InterPro" id="IPR052543">
    <property type="entry name" value="HTH_Metal-responsive_Reg"/>
</dbReference>
<dbReference type="GO" id="GO:0003677">
    <property type="term" value="F:DNA binding"/>
    <property type="evidence" value="ECO:0007669"/>
    <property type="project" value="TreeGrafter"/>
</dbReference>
<dbReference type="EMBL" id="FMHV01000002">
    <property type="protein sequence ID" value="SCL33283.1"/>
    <property type="molecule type" value="Genomic_DNA"/>
</dbReference>
<evidence type="ECO:0000259" key="1">
    <source>
        <dbReference type="PROSITE" id="PS50987"/>
    </source>
</evidence>
<organism evidence="2 3">
    <name type="scientific">Micromonospora rhizosphaerae</name>
    <dbReference type="NCBI Taxonomy" id="568872"/>
    <lineage>
        <taxon>Bacteria</taxon>
        <taxon>Bacillati</taxon>
        <taxon>Actinomycetota</taxon>
        <taxon>Actinomycetes</taxon>
        <taxon>Micromonosporales</taxon>
        <taxon>Micromonosporaceae</taxon>
        <taxon>Micromonospora</taxon>
    </lineage>
</organism>
<name>A0A1C6SVI6_9ACTN</name>
<protein>
    <submittedName>
        <fullName evidence="2">Transcriptional regulator, ArsR family</fullName>
    </submittedName>
</protein>
<dbReference type="SUPFAM" id="SSF46785">
    <property type="entry name" value="Winged helix' DNA-binding domain"/>
    <property type="match status" value="1"/>
</dbReference>
<sequence>MVGMTTTTADGRSVAGLAALLADGTRASFCLALLDGRAWTAGELARAAGVAPSTASDHLTRLVRGGLLVEERQGRHRYVRLAGPSVAQLIEDLAGHAPAPPAPPRTLRAASAGAALAYARTCYDHLAGRLGVLLYDALLDRGVLDRAGGLALTPAGLEWLNGLGVPVEPLRAARRPLVRDCLDWTERRPHLAGALGAALCRRFLDLGWTVRGTGRAVRLTPAGTPALAAALGLDPTDLAPAPPRPTGGGRA</sequence>
<dbReference type="GO" id="GO:0010288">
    <property type="term" value="P:response to lead ion"/>
    <property type="evidence" value="ECO:0007669"/>
    <property type="project" value="TreeGrafter"/>
</dbReference>
<dbReference type="GO" id="GO:0003700">
    <property type="term" value="F:DNA-binding transcription factor activity"/>
    <property type="evidence" value="ECO:0007669"/>
    <property type="project" value="InterPro"/>
</dbReference>
<dbReference type="InterPro" id="IPR036390">
    <property type="entry name" value="WH_DNA-bd_sf"/>
</dbReference>
<evidence type="ECO:0000313" key="3">
    <source>
        <dbReference type="Proteomes" id="UP000199413"/>
    </source>
</evidence>
<dbReference type="InterPro" id="IPR001845">
    <property type="entry name" value="HTH_ArsR_DNA-bd_dom"/>
</dbReference>
<dbReference type="InterPro" id="IPR036388">
    <property type="entry name" value="WH-like_DNA-bd_sf"/>
</dbReference>
<dbReference type="STRING" id="568872.GA0070624_4703"/>
<evidence type="ECO:0000313" key="2">
    <source>
        <dbReference type="EMBL" id="SCL33283.1"/>
    </source>
</evidence>
<dbReference type="CDD" id="cd00090">
    <property type="entry name" value="HTH_ARSR"/>
    <property type="match status" value="1"/>
</dbReference>
<dbReference type="Gene3D" id="1.10.10.10">
    <property type="entry name" value="Winged helix-like DNA-binding domain superfamily/Winged helix DNA-binding domain"/>
    <property type="match status" value="1"/>
</dbReference>
<dbReference type="AlphaFoldDB" id="A0A1C6SVI6"/>
<dbReference type="Proteomes" id="UP000199413">
    <property type="component" value="Unassembled WGS sequence"/>
</dbReference>
<keyword evidence="3" id="KW-1185">Reference proteome</keyword>